<name>I7G757_MACFA</name>
<dbReference type="AlphaFoldDB" id="I7G757"/>
<sequence>MIQASYLMASRQQRQACGKPESSSCAVALGKTTILGLLFRVRQSFSQPTFQTQIWCPVTLRRASPCFISNRTISGTTRSLPRWSATPQGAPRKLIWMQN</sequence>
<dbReference type="EMBL" id="AB173295">
    <property type="protein sequence ID" value="BAE90357.1"/>
    <property type="molecule type" value="mRNA"/>
</dbReference>
<reference evidence="1" key="1">
    <citation type="journal article" date="2007" name="PLoS Biol.">
        <title>Rate of evolution in brain-expressed genes in humans and other primates.</title>
        <authorList>
            <person name="Wang H.-Y."/>
            <person name="Chien H.-C."/>
            <person name="Osada N."/>
            <person name="Hashimoto K."/>
            <person name="Sugano S."/>
            <person name="Gojobori T."/>
            <person name="Chou C.-K."/>
            <person name="Tsai S.-F."/>
            <person name="Wu C.-I."/>
            <person name="Shen C.-K.J."/>
        </authorList>
    </citation>
    <scope>NUCLEOTIDE SEQUENCE</scope>
</reference>
<proteinExistence type="evidence at transcript level"/>
<evidence type="ECO:0000313" key="1">
    <source>
        <dbReference type="EMBL" id="BAE90357.1"/>
    </source>
</evidence>
<protein>
    <submittedName>
        <fullName evidence="1">Macaca fascicularis brain cDNA clone: QflA-21914, similar to human KCCR13L (LOC221955), mRNA, RefSeq: NM_139179.1</fullName>
    </submittedName>
</protein>
<organism evidence="1">
    <name type="scientific">Macaca fascicularis</name>
    <name type="common">Crab-eating macaque</name>
    <name type="synonym">Cynomolgus monkey</name>
    <dbReference type="NCBI Taxonomy" id="9541"/>
    <lineage>
        <taxon>Eukaryota</taxon>
        <taxon>Metazoa</taxon>
        <taxon>Chordata</taxon>
        <taxon>Craniata</taxon>
        <taxon>Vertebrata</taxon>
        <taxon>Euteleostomi</taxon>
        <taxon>Mammalia</taxon>
        <taxon>Eutheria</taxon>
        <taxon>Euarchontoglires</taxon>
        <taxon>Primates</taxon>
        <taxon>Haplorrhini</taxon>
        <taxon>Catarrhini</taxon>
        <taxon>Cercopithecidae</taxon>
        <taxon>Cercopithecinae</taxon>
        <taxon>Macaca</taxon>
    </lineage>
</organism>
<accession>I7G757</accession>